<feature type="compositionally biased region" description="Basic and acidic residues" evidence="1">
    <location>
        <begin position="8"/>
        <end position="22"/>
    </location>
</feature>
<feature type="transmembrane region" description="Helical" evidence="2">
    <location>
        <begin position="137"/>
        <end position="160"/>
    </location>
</feature>
<feature type="region of interest" description="Disordered" evidence="1">
    <location>
        <begin position="1"/>
        <end position="70"/>
    </location>
</feature>
<sequence length="161" mass="18594">MADQNLQHTRDIHEPLLGKDQQEGDEEQGVVAVEQETHKLLSPNAVEEEEKENQGDSGYQKHLEKNQGENGYKKHLQFYEEQGHLGFQKPAALVVEDEEKGVVAAEEEEEEEEKIGAERVMTWEEYWEWVKAETRCYANYICPVLIVNAFIVTLIILYFLG</sequence>
<gene>
    <name evidence="3" type="ORF">CSSPJE1EN2_LOCUS19928</name>
</gene>
<evidence type="ECO:0000256" key="1">
    <source>
        <dbReference type="SAM" id="MobiDB-lite"/>
    </source>
</evidence>
<name>A0ABP1BQ04_9BRYO</name>
<keyword evidence="4" id="KW-1185">Reference proteome</keyword>
<keyword evidence="2" id="KW-0812">Transmembrane</keyword>
<accession>A0ABP1BQ04</accession>
<proteinExistence type="predicted"/>
<dbReference type="Proteomes" id="UP001497522">
    <property type="component" value="Chromosome 6"/>
</dbReference>
<evidence type="ECO:0000256" key="2">
    <source>
        <dbReference type="SAM" id="Phobius"/>
    </source>
</evidence>
<evidence type="ECO:0000313" key="4">
    <source>
        <dbReference type="Proteomes" id="UP001497522"/>
    </source>
</evidence>
<keyword evidence="2" id="KW-1133">Transmembrane helix</keyword>
<reference evidence="3" key="1">
    <citation type="submission" date="2024-03" db="EMBL/GenBank/DDBJ databases">
        <authorList>
            <consortium name="ELIXIR-Norway"/>
            <consortium name="Elixir Norway"/>
        </authorList>
    </citation>
    <scope>NUCLEOTIDE SEQUENCE</scope>
</reference>
<evidence type="ECO:0000313" key="3">
    <source>
        <dbReference type="EMBL" id="CAK9878103.1"/>
    </source>
</evidence>
<organism evidence="3 4">
    <name type="scientific">Sphagnum jensenii</name>
    <dbReference type="NCBI Taxonomy" id="128206"/>
    <lineage>
        <taxon>Eukaryota</taxon>
        <taxon>Viridiplantae</taxon>
        <taxon>Streptophyta</taxon>
        <taxon>Embryophyta</taxon>
        <taxon>Bryophyta</taxon>
        <taxon>Sphagnophytina</taxon>
        <taxon>Sphagnopsida</taxon>
        <taxon>Sphagnales</taxon>
        <taxon>Sphagnaceae</taxon>
        <taxon>Sphagnum</taxon>
    </lineage>
</organism>
<keyword evidence="2" id="KW-0472">Membrane</keyword>
<protein>
    <submittedName>
        <fullName evidence="3">Uncharacterized protein</fullName>
    </submittedName>
</protein>
<dbReference type="EMBL" id="OZ023707">
    <property type="protein sequence ID" value="CAK9878103.1"/>
    <property type="molecule type" value="Genomic_DNA"/>
</dbReference>